<dbReference type="Gene3D" id="3.40.50.300">
    <property type="entry name" value="P-loop containing nucleotide triphosphate hydrolases"/>
    <property type="match status" value="2"/>
</dbReference>
<evidence type="ECO:0000259" key="11">
    <source>
        <dbReference type="PROSITE" id="PS51194"/>
    </source>
</evidence>
<sequence>MSNEELRTEADAVLARLVGDQTGRARLREDQWRAIEALVADKRRALVVQRTGWGKSAVYFVATALLRAQGGGPTVIVSPLLALMRNQVEAAARAGIHARTINSSNTEEWETIQAEVAAGQVDVLLVSPERLNNPDFRDEVLPRLAAATGLLVVDEAHCISDWGHDFRPDYRRLRTMLADLPPGVPVLATTATANARVTADVAEQLGTGGGAGSDALVLRGPLDRESLSLGVLELPDAAGRLAWLGEHLNELPGSGIIYTLTVAAAEEVTAFLRQCGHTVSSYTGKTENADRQQAEEDLLANRVKALVATSALGMGFDKPDLGFVVHLGSPSSPIAYYQQVGRAGRGVEHAEVLLLPGREDEAIWRYFASVAFPPESQVRLTLDTLANADRPLSLPALEPLVELRRTRLETMLKVLDVDGAVRRVKGGWTSTGRPWAYDEERYTWVARQREAEQQAMRDYARTSGCRMEFLRRQLDDEEAVPCGRCDNCVGPRFDTKVSAAALDAAKGELGRAGVEVEPRKMWPTGLAAVGMDLKGRIPAGQLAATGRALGRLSDIGWGNRLRPMLGPQSPDDPIPDDVARAVVEVLADWAKGPGGWASGEPDALRRPVGVVAMPSRTRPQLIRSLAGHIASVGRMPLLGSLAYVPGADGSGPSRSNSAQRLRALDGALTVPVELVEQLRQTGGGPVLLVDDFTETGWTLAVAARLLRQASAEGVLPLVLAIQA</sequence>
<dbReference type="EMBL" id="JASCIR010000005">
    <property type="protein sequence ID" value="MDI3386368.1"/>
    <property type="molecule type" value="Genomic_DNA"/>
</dbReference>
<dbReference type="SMART" id="SM00490">
    <property type="entry name" value="HELICc"/>
    <property type="match status" value="1"/>
</dbReference>
<dbReference type="PANTHER" id="PTHR13710:SF105">
    <property type="entry name" value="ATP-DEPENDENT DNA HELICASE Q1"/>
    <property type="match status" value="1"/>
</dbReference>
<name>A0ABT6RPM3_9ACTN</name>
<dbReference type="InterPro" id="IPR001650">
    <property type="entry name" value="Helicase_C-like"/>
</dbReference>
<dbReference type="InterPro" id="IPR036388">
    <property type="entry name" value="WH-like_DNA-bd_sf"/>
</dbReference>
<dbReference type="CDD" id="cd06223">
    <property type="entry name" value="PRTases_typeI"/>
    <property type="match status" value="1"/>
</dbReference>
<dbReference type="Proteomes" id="UP001224661">
    <property type="component" value="Unassembled WGS sequence"/>
</dbReference>
<keyword evidence="6" id="KW-0238">DNA-binding</keyword>
<keyword evidence="2" id="KW-0547">Nucleotide-binding</keyword>
<reference evidence="12 13" key="1">
    <citation type="submission" date="2023-05" db="EMBL/GenBank/DDBJ databases">
        <title>Draft genome sequence of Streptomyces sp. B-S-A8 isolated from a cave soil in Thailand.</title>
        <authorList>
            <person name="Chamroensaksri N."/>
            <person name="Muangham S."/>
        </authorList>
    </citation>
    <scope>NUCLEOTIDE SEQUENCE [LARGE SCALE GENOMIC DNA]</scope>
    <source>
        <strain evidence="12 13">B-S-A8</strain>
    </source>
</reference>
<dbReference type="PANTHER" id="PTHR13710">
    <property type="entry name" value="DNA HELICASE RECQ FAMILY MEMBER"/>
    <property type="match status" value="1"/>
</dbReference>
<comment type="caution">
    <text evidence="12">The sequence shown here is derived from an EMBL/GenBank/DDBJ whole genome shotgun (WGS) entry which is preliminary data.</text>
</comment>
<feature type="domain" description="Helicase ATP-binding" evidence="10">
    <location>
        <begin position="36"/>
        <end position="211"/>
    </location>
</feature>
<dbReference type="PROSITE" id="PS51194">
    <property type="entry name" value="HELICASE_CTER"/>
    <property type="match status" value="1"/>
</dbReference>
<dbReference type="GO" id="GO:0016787">
    <property type="term" value="F:hydrolase activity"/>
    <property type="evidence" value="ECO:0007669"/>
    <property type="project" value="UniProtKB-KW"/>
</dbReference>
<proteinExistence type="inferred from homology"/>
<dbReference type="PROSITE" id="PS51192">
    <property type="entry name" value="HELICASE_ATP_BIND_1"/>
    <property type="match status" value="1"/>
</dbReference>
<dbReference type="Pfam" id="PF00270">
    <property type="entry name" value="DEAD"/>
    <property type="match status" value="1"/>
</dbReference>
<feature type="domain" description="Helicase C-terminal" evidence="11">
    <location>
        <begin position="243"/>
        <end position="393"/>
    </location>
</feature>
<protein>
    <recommendedName>
        <fullName evidence="9">DNA 3'-5' helicase</fullName>
        <ecNumber evidence="9">5.6.2.4</ecNumber>
    </recommendedName>
</protein>
<dbReference type="InterPro" id="IPR027417">
    <property type="entry name" value="P-loop_NTPase"/>
</dbReference>
<evidence type="ECO:0000256" key="9">
    <source>
        <dbReference type="ARBA" id="ARBA00034808"/>
    </source>
</evidence>
<accession>A0ABT6RPM3</accession>
<dbReference type="NCBIfam" id="TIGR00614">
    <property type="entry name" value="recQ_fam"/>
    <property type="match status" value="1"/>
</dbReference>
<keyword evidence="5" id="KW-0067">ATP-binding</keyword>
<evidence type="ECO:0000256" key="3">
    <source>
        <dbReference type="ARBA" id="ARBA00022801"/>
    </source>
</evidence>
<dbReference type="SUPFAM" id="SSF52540">
    <property type="entry name" value="P-loop containing nucleoside triphosphate hydrolases"/>
    <property type="match status" value="1"/>
</dbReference>
<evidence type="ECO:0000259" key="10">
    <source>
        <dbReference type="PROSITE" id="PS51192"/>
    </source>
</evidence>
<organism evidence="12 13">
    <name type="scientific">Streptomyces solicavernae</name>
    <dbReference type="NCBI Taxonomy" id="3043614"/>
    <lineage>
        <taxon>Bacteria</taxon>
        <taxon>Bacillati</taxon>
        <taxon>Actinomycetota</taxon>
        <taxon>Actinomycetes</taxon>
        <taxon>Kitasatosporales</taxon>
        <taxon>Streptomycetaceae</taxon>
        <taxon>Streptomyces</taxon>
    </lineage>
</organism>
<evidence type="ECO:0000256" key="6">
    <source>
        <dbReference type="ARBA" id="ARBA00023125"/>
    </source>
</evidence>
<gene>
    <name evidence="12" type="ORF">QIS99_09085</name>
</gene>
<keyword evidence="3 12" id="KW-0378">Hydrolase</keyword>
<dbReference type="Gene3D" id="1.10.10.10">
    <property type="entry name" value="Winged helix-like DNA-binding domain superfamily/Winged helix DNA-binding domain"/>
    <property type="match status" value="1"/>
</dbReference>
<dbReference type="InterPro" id="IPR000836">
    <property type="entry name" value="PRTase_dom"/>
</dbReference>
<comment type="catalytic activity">
    <reaction evidence="8">
        <text>Couples ATP hydrolysis with the unwinding of duplex DNA by translocating in the 3'-5' direction.</text>
        <dbReference type="EC" id="5.6.2.4"/>
    </reaction>
</comment>
<dbReference type="SMART" id="SM00487">
    <property type="entry name" value="DEXDc"/>
    <property type="match status" value="1"/>
</dbReference>
<dbReference type="InterPro" id="IPR004589">
    <property type="entry name" value="DNA_helicase_ATP-dep_RecQ"/>
</dbReference>
<dbReference type="Pfam" id="PF00271">
    <property type="entry name" value="Helicase_C"/>
    <property type="match status" value="1"/>
</dbReference>
<dbReference type="InterPro" id="IPR029057">
    <property type="entry name" value="PRTase-like"/>
</dbReference>
<evidence type="ECO:0000313" key="13">
    <source>
        <dbReference type="Proteomes" id="UP001224661"/>
    </source>
</evidence>
<evidence type="ECO:0000256" key="2">
    <source>
        <dbReference type="ARBA" id="ARBA00022741"/>
    </source>
</evidence>
<evidence type="ECO:0000256" key="7">
    <source>
        <dbReference type="ARBA" id="ARBA00023235"/>
    </source>
</evidence>
<dbReference type="RefSeq" id="WP_282512192.1">
    <property type="nucleotide sequence ID" value="NZ_JASCIR010000005.1"/>
</dbReference>
<keyword evidence="13" id="KW-1185">Reference proteome</keyword>
<evidence type="ECO:0000256" key="1">
    <source>
        <dbReference type="ARBA" id="ARBA00005446"/>
    </source>
</evidence>
<comment type="similarity">
    <text evidence="1">Belongs to the helicase family. RecQ subfamily.</text>
</comment>
<keyword evidence="7" id="KW-0413">Isomerase</keyword>
<keyword evidence="4 12" id="KW-0347">Helicase</keyword>
<evidence type="ECO:0000256" key="8">
    <source>
        <dbReference type="ARBA" id="ARBA00034617"/>
    </source>
</evidence>
<dbReference type="SUPFAM" id="SSF53271">
    <property type="entry name" value="PRTase-like"/>
    <property type="match status" value="1"/>
</dbReference>
<evidence type="ECO:0000256" key="4">
    <source>
        <dbReference type="ARBA" id="ARBA00022806"/>
    </source>
</evidence>
<dbReference type="InterPro" id="IPR011545">
    <property type="entry name" value="DEAD/DEAH_box_helicase_dom"/>
</dbReference>
<dbReference type="EC" id="5.6.2.4" evidence="9"/>
<evidence type="ECO:0000313" key="12">
    <source>
        <dbReference type="EMBL" id="MDI3386368.1"/>
    </source>
</evidence>
<dbReference type="InterPro" id="IPR014001">
    <property type="entry name" value="Helicase_ATP-bd"/>
</dbReference>
<dbReference type="GO" id="GO:0003678">
    <property type="term" value="F:DNA helicase activity"/>
    <property type="evidence" value="ECO:0007669"/>
    <property type="project" value="UniProtKB-EC"/>
</dbReference>
<evidence type="ECO:0000256" key="5">
    <source>
        <dbReference type="ARBA" id="ARBA00022840"/>
    </source>
</evidence>